<evidence type="ECO:0000256" key="7">
    <source>
        <dbReference type="SAM" id="Coils"/>
    </source>
</evidence>
<dbReference type="Gene3D" id="2.40.30.170">
    <property type="match status" value="1"/>
</dbReference>
<keyword evidence="3" id="KW-0813">Transport</keyword>
<evidence type="ECO:0000259" key="12">
    <source>
        <dbReference type="Pfam" id="PF25967"/>
    </source>
</evidence>
<proteinExistence type="inferred from homology"/>
<organism evidence="13 14">
    <name type="scientific">Pelomonas caseinilytica</name>
    <dbReference type="NCBI Taxonomy" id="2906763"/>
    <lineage>
        <taxon>Bacteria</taxon>
        <taxon>Pseudomonadati</taxon>
        <taxon>Pseudomonadota</taxon>
        <taxon>Betaproteobacteria</taxon>
        <taxon>Burkholderiales</taxon>
        <taxon>Sphaerotilaceae</taxon>
        <taxon>Roseateles</taxon>
    </lineage>
</organism>
<dbReference type="Pfam" id="PF25944">
    <property type="entry name" value="Beta-barrel_RND"/>
    <property type="match status" value="1"/>
</dbReference>
<dbReference type="SUPFAM" id="SSF111369">
    <property type="entry name" value="HlyD-like secretion proteins"/>
    <property type="match status" value="1"/>
</dbReference>
<keyword evidence="8" id="KW-0732">Signal</keyword>
<keyword evidence="4" id="KW-1003">Cell membrane</keyword>
<sequence length="425" mass="43331">MTSGRSSLMRATSTAPFPALTLLPALLLTATLAACGRKADVAAPGAAAPAGAASAVAQTVGVVPVVQADVPITVEASGTVTALQSVDLRAQTTSTVAQVLVKDGQSVKRGELLFRFDDRADRAALEKARAQLARDRASAADLERQLKRARELVAQNFIAQSAVDTAQANLDAALGLLRSDEAAVQAAQVTLGYNALRAPISGRAGIVSVFPGSLVQASATAAPLVNIAQLDPISIAFSLPETQLGALLDATRAGPLAVEALAASPASAGLPRAAAAKGRVTVVDNLVDTATGTIKVKAEFDNKAQALWPGQYVRVRMTLRTLKGATVIPQVAVILRGNERFVYVVAPDDTARLVPVQVRAGMGEQAVVEGLQPGQQVVVDGKQNLRPGTPVRLQAPVVKPGGIAASAASVAGAQSASEAAPGASR</sequence>
<name>A0ABS8XJJ8_9BURK</name>
<evidence type="ECO:0000256" key="3">
    <source>
        <dbReference type="ARBA" id="ARBA00022448"/>
    </source>
</evidence>
<dbReference type="Gene3D" id="2.40.50.100">
    <property type="match status" value="1"/>
</dbReference>
<feature type="coiled-coil region" evidence="7">
    <location>
        <begin position="125"/>
        <end position="152"/>
    </location>
</feature>
<evidence type="ECO:0000256" key="5">
    <source>
        <dbReference type="ARBA" id="ARBA00022519"/>
    </source>
</evidence>
<accession>A0ABS8XJJ8</accession>
<dbReference type="Proteomes" id="UP001201463">
    <property type="component" value="Unassembled WGS sequence"/>
</dbReference>
<reference evidence="13 14" key="1">
    <citation type="submission" date="2021-12" db="EMBL/GenBank/DDBJ databases">
        <title>Genome seq of p7.</title>
        <authorList>
            <person name="Seo T."/>
        </authorList>
    </citation>
    <scope>NUCLEOTIDE SEQUENCE [LARGE SCALE GENOMIC DNA]</scope>
    <source>
        <strain evidence="13 14">P7</strain>
    </source>
</reference>
<dbReference type="PANTHER" id="PTHR30469:SF36">
    <property type="entry name" value="BLL3903 PROTEIN"/>
    <property type="match status" value="1"/>
</dbReference>
<keyword evidence="14" id="KW-1185">Reference proteome</keyword>
<evidence type="ECO:0000313" key="14">
    <source>
        <dbReference type="Proteomes" id="UP001201463"/>
    </source>
</evidence>
<evidence type="ECO:0000256" key="1">
    <source>
        <dbReference type="ARBA" id="ARBA00004236"/>
    </source>
</evidence>
<evidence type="ECO:0000256" key="6">
    <source>
        <dbReference type="ARBA" id="ARBA00023136"/>
    </source>
</evidence>
<feature type="domain" description="Multidrug resistance protein MdtA-like barrel-sandwich hybrid" evidence="10">
    <location>
        <begin position="85"/>
        <end position="224"/>
    </location>
</feature>
<dbReference type="Pfam" id="PF25876">
    <property type="entry name" value="HH_MFP_RND"/>
    <property type="match status" value="1"/>
</dbReference>
<gene>
    <name evidence="13" type="ORF">LXT12_15910</name>
</gene>
<feature type="domain" description="Multidrug resistance protein MdtA-like C-terminal permuted SH3" evidence="12">
    <location>
        <begin position="325"/>
        <end position="383"/>
    </location>
</feature>
<feature type="signal peptide" evidence="8">
    <location>
        <begin position="1"/>
        <end position="33"/>
    </location>
</feature>
<evidence type="ECO:0000256" key="8">
    <source>
        <dbReference type="SAM" id="SignalP"/>
    </source>
</evidence>
<feature type="domain" description="Multidrug resistance protein MdtA-like beta-barrel" evidence="11">
    <location>
        <begin position="232"/>
        <end position="319"/>
    </location>
</feature>
<dbReference type="Gene3D" id="2.40.420.20">
    <property type="match status" value="1"/>
</dbReference>
<protein>
    <submittedName>
        <fullName evidence="13">Efflux RND transporter periplasmic adaptor subunit</fullName>
    </submittedName>
</protein>
<dbReference type="NCBIfam" id="TIGR01730">
    <property type="entry name" value="RND_mfp"/>
    <property type="match status" value="1"/>
</dbReference>
<keyword evidence="7" id="KW-0175">Coiled coil</keyword>
<dbReference type="InterPro" id="IPR058625">
    <property type="entry name" value="MdtA-like_BSH"/>
</dbReference>
<evidence type="ECO:0000259" key="11">
    <source>
        <dbReference type="Pfam" id="PF25944"/>
    </source>
</evidence>
<comment type="subcellular location">
    <subcellularLocation>
        <location evidence="1">Cell membrane</location>
    </subcellularLocation>
</comment>
<evidence type="ECO:0000313" key="13">
    <source>
        <dbReference type="EMBL" id="MCE4538738.1"/>
    </source>
</evidence>
<dbReference type="InterPro" id="IPR006143">
    <property type="entry name" value="RND_pump_MFP"/>
</dbReference>
<keyword evidence="6" id="KW-0472">Membrane</keyword>
<dbReference type="PROSITE" id="PS51257">
    <property type="entry name" value="PROKAR_LIPOPROTEIN"/>
    <property type="match status" value="1"/>
</dbReference>
<dbReference type="Pfam" id="PF25967">
    <property type="entry name" value="RND-MFP_C"/>
    <property type="match status" value="1"/>
</dbReference>
<dbReference type="PANTHER" id="PTHR30469">
    <property type="entry name" value="MULTIDRUG RESISTANCE PROTEIN MDTA"/>
    <property type="match status" value="1"/>
</dbReference>
<evidence type="ECO:0000256" key="4">
    <source>
        <dbReference type="ARBA" id="ARBA00022475"/>
    </source>
</evidence>
<keyword evidence="5" id="KW-0997">Cell inner membrane</keyword>
<feature type="chain" id="PRO_5047134815" evidence="8">
    <location>
        <begin position="34"/>
        <end position="425"/>
    </location>
</feature>
<dbReference type="Gene3D" id="1.10.287.470">
    <property type="entry name" value="Helix hairpin bin"/>
    <property type="match status" value="1"/>
</dbReference>
<dbReference type="Pfam" id="PF25917">
    <property type="entry name" value="BSH_RND"/>
    <property type="match status" value="1"/>
</dbReference>
<evidence type="ECO:0000259" key="9">
    <source>
        <dbReference type="Pfam" id="PF25876"/>
    </source>
</evidence>
<dbReference type="RefSeq" id="WP_233393179.1">
    <property type="nucleotide sequence ID" value="NZ_JAJTWT010000006.1"/>
</dbReference>
<dbReference type="InterPro" id="IPR058624">
    <property type="entry name" value="MdtA-like_HH"/>
</dbReference>
<evidence type="ECO:0000256" key="2">
    <source>
        <dbReference type="ARBA" id="ARBA00009477"/>
    </source>
</evidence>
<dbReference type="InterPro" id="IPR058627">
    <property type="entry name" value="MdtA-like_C"/>
</dbReference>
<comment type="similarity">
    <text evidence="2">Belongs to the membrane fusion protein (MFP) (TC 8.A.1) family.</text>
</comment>
<dbReference type="InterPro" id="IPR058626">
    <property type="entry name" value="MdtA-like_b-barrel"/>
</dbReference>
<dbReference type="EMBL" id="JAJTWT010000006">
    <property type="protein sequence ID" value="MCE4538738.1"/>
    <property type="molecule type" value="Genomic_DNA"/>
</dbReference>
<evidence type="ECO:0000259" key="10">
    <source>
        <dbReference type="Pfam" id="PF25917"/>
    </source>
</evidence>
<comment type="caution">
    <text evidence="13">The sequence shown here is derived from an EMBL/GenBank/DDBJ whole genome shotgun (WGS) entry which is preliminary data.</text>
</comment>
<feature type="domain" description="Multidrug resistance protein MdtA-like alpha-helical hairpin" evidence="9">
    <location>
        <begin position="125"/>
        <end position="193"/>
    </location>
</feature>
<dbReference type="PRINTS" id="PR01490">
    <property type="entry name" value="RTXTOXIND"/>
</dbReference>